<comment type="similarity">
    <text evidence="1">Belongs to the bacterial solute-binding protein 1 family.</text>
</comment>
<dbReference type="Gene3D" id="3.40.190.10">
    <property type="entry name" value="Periplasmic binding protein-like II"/>
    <property type="match status" value="1"/>
</dbReference>
<reference evidence="5 6" key="1">
    <citation type="submission" date="2019-03" db="EMBL/GenBank/DDBJ databases">
        <authorList>
            <person name="Dong K."/>
        </authorList>
    </citation>
    <scope>NUCLEOTIDE SEQUENCE [LARGE SCALE GENOMIC DNA]</scope>
    <source>
        <strain evidence="6">dk512</strain>
    </source>
</reference>
<gene>
    <name evidence="5" type="ORF">E4K62_11240</name>
</gene>
<dbReference type="Proteomes" id="UP000295748">
    <property type="component" value="Chromosome"/>
</dbReference>
<name>A0ABX5SST2_9MICO</name>
<organism evidence="5 6">
    <name type="scientific">Microbacterium wangchenii</name>
    <dbReference type="NCBI Taxonomy" id="2541726"/>
    <lineage>
        <taxon>Bacteria</taxon>
        <taxon>Bacillati</taxon>
        <taxon>Actinomycetota</taxon>
        <taxon>Actinomycetes</taxon>
        <taxon>Micrococcales</taxon>
        <taxon>Microbacteriaceae</taxon>
        <taxon>Microbacterium</taxon>
    </lineage>
</organism>
<dbReference type="EMBL" id="CP038266">
    <property type="protein sequence ID" value="QBR89206.1"/>
    <property type="molecule type" value="Genomic_DNA"/>
</dbReference>
<evidence type="ECO:0000256" key="1">
    <source>
        <dbReference type="ARBA" id="ARBA00008520"/>
    </source>
</evidence>
<feature type="chain" id="PRO_5047545310" evidence="4">
    <location>
        <begin position="30"/>
        <end position="429"/>
    </location>
</feature>
<dbReference type="PROSITE" id="PS00430">
    <property type="entry name" value="TONB_DEPENDENT_REC_1"/>
    <property type="match status" value="1"/>
</dbReference>
<keyword evidence="3 4" id="KW-0732">Signal</keyword>
<keyword evidence="6" id="KW-1185">Reference proteome</keyword>
<protein>
    <submittedName>
        <fullName evidence="5">ABC transporter substrate-binding protein</fullName>
    </submittedName>
</protein>
<dbReference type="Pfam" id="PF13416">
    <property type="entry name" value="SBP_bac_8"/>
    <property type="match status" value="1"/>
</dbReference>
<dbReference type="PROSITE" id="PS51257">
    <property type="entry name" value="PROKAR_LIPOPROTEIN"/>
    <property type="match status" value="1"/>
</dbReference>
<evidence type="ECO:0000256" key="2">
    <source>
        <dbReference type="ARBA" id="ARBA00022448"/>
    </source>
</evidence>
<evidence type="ECO:0000313" key="6">
    <source>
        <dbReference type="Proteomes" id="UP000295748"/>
    </source>
</evidence>
<dbReference type="RefSeq" id="WP_135067477.1">
    <property type="nucleotide sequence ID" value="NZ_CP038266.1"/>
</dbReference>
<dbReference type="PANTHER" id="PTHR30061:SF50">
    <property type="entry name" value="MALTOSE_MALTODEXTRIN-BINDING PERIPLASMIC PROTEIN"/>
    <property type="match status" value="1"/>
</dbReference>
<evidence type="ECO:0000256" key="4">
    <source>
        <dbReference type="SAM" id="SignalP"/>
    </source>
</evidence>
<accession>A0ABX5SST2</accession>
<proteinExistence type="inferred from homology"/>
<dbReference type="InterPro" id="IPR010916">
    <property type="entry name" value="TonB_box_CS"/>
</dbReference>
<dbReference type="InterPro" id="IPR006059">
    <property type="entry name" value="SBP"/>
</dbReference>
<sequence>MKFTRGHVTAVAAVTVLAFALSSCSGQSAGTGAEVTVSGDSYDGPDVALTVWNPFTGADGPHFQTMVDEFNESQESITVTATSMPGSDLYGKIGTAIRADKGPDVAVIHVQNVASQVAQGNLLAIDNVVEALDLTGDDFAENVWDAAEYDDRRYSIPLDQHMYGLFINKEVYAEAGLDPVAPTDKDELIAQLDAFKAAGIQGFWQPTSDEWGFRTFLSQFGGSEFSEDGTEATFNSAAGVEALAWQRSLIDDGYSPENVDDPWKAFLAGENAMGLFGIWHLGDPALAEVDFMAAEVPQVGDQPGVWGSSHQLTITTQAEGDENKTAAAAYFVNYLSQNSLEWAHANQVPARKSVRESAEQELTLLQPFAAQIEHIAFNPLYPGLESSLTPLTDAINEVMTSGADPQEALDKAAEQTNAIIKDNRQKYGY</sequence>
<dbReference type="CDD" id="cd14748">
    <property type="entry name" value="PBP2_UgpB"/>
    <property type="match status" value="1"/>
</dbReference>
<evidence type="ECO:0000313" key="5">
    <source>
        <dbReference type="EMBL" id="QBR89206.1"/>
    </source>
</evidence>
<keyword evidence="2" id="KW-0813">Transport</keyword>
<evidence type="ECO:0000256" key="3">
    <source>
        <dbReference type="ARBA" id="ARBA00022729"/>
    </source>
</evidence>
<dbReference type="SUPFAM" id="SSF53850">
    <property type="entry name" value="Periplasmic binding protein-like II"/>
    <property type="match status" value="1"/>
</dbReference>
<dbReference type="PANTHER" id="PTHR30061">
    <property type="entry name" value="MALTOSE-BINDING PERIPLASMIC PROTEIN"/>
    <property type="match status" value="1"/>
</dbReference>
<feature type="signal peptide" evidence="4">
    <location>
        <begin position="1"/>
        <end position="29"/>
    </location>
</feature>